<gene>
    <name evidence="1" type="ORF">IAA48_09035</name>
</gene>
<reference evidence="1" key="2">
    <citation type="submission" date="2021-04" db="EMBL/GenBank/DDBJ databases">
        <authorList>
            <person name="Gilroy R."/>
        </authorList>
    </citation>
    <scope>NUCLEOTIDE SEQUENCE</scope>
    <source>
        <strain evidence="1">421</strain>
    </source>
</reference>
<name>A0A9D1UGL8_9FIRM</name>
<dbReference type="SUPFAM" id="SSF102712">
    <property type="entry name" value="JAB1/MPN domain"/>
    <property type="match status" value="1"/>
</dbReference>
<accession>A0A9D1UGL8</accession>
<reference evidence="1" key="1">
    <citation type="journal article" date="2021" name="PeerJ">
        <title>Extensive microbial diversity within the chicken gut microbiome revealed by metagenomics and culture.</title>
        <authorList>
            <person name="Gilroy R."/>
            <person name="Ravi A."/>
            <person name="Getino M."/>
            <person name="Pursley I."/>
            <person name="Horton D.L."/>
            <person name="Alikhan N.F."/>
            <person name="Baker D."/>
            <person name="Gharbi K."/>
            <person name="Hall N."/>
            <person name="Watson M."/>
            <person name="Adriaenssens E.M."/>
            <person name="Foster-Nyarko E."/>
            <person name="Jarju S."/>
            <person name="Secka A."/>
            <person name="Antonio M."/>
            <person name="Oren A."/>
            <person name="Chaudhuri R.R."/>
            <person name="La Ragione R."/>
            <person name="Hildebrand F."/>
            <person name="Pallen M.J."/>
        </authorList>
    </citation>
    <scope>NUCLEOTIDE SEQUENCE</scope>
    <source>
        <strain evidence="1">421</strain>
    </source>
</reference>
<dbReference type="Gene3D" id="3.40.140.10">
    <property type="entry name" value="Cytidine Deaminase, domain 2"/>
    <property type="match status" value="1"/>
</dbReference>
<dbReference type="EMBL" id="DXGE01000037">
    <property type="protein sequence ID" value="HIW86623.1"/>
    <property type="molecule type" value="Genomic_DNA"/>
</dbReference>
<evidence type="ECO:0000313" key="2">
    <source>
        <dbReference type="Proteomes" id="UP000824205"/>
    </source>
</evidence>
<dbReference type="AlphaFoldDB" id="A0A9D1UGL8"/>
<organism evidence="1 2">
    <name type="scientific">Candidatus Eubacterium faecipullorum</name>
    <dbReference type="NCBI Taxonomy" id="2838571"/>
    <lineage>
        <taxon>Bacteria</taxon>
        <taxon>Bacillati</taxon>
        <taxon>Bacillota</taxon>
        <taxon>Clostridia</taxon>
        <taxon>Eubacteriales</taxon>
        <taxon>Eubacteriaceae</taxon>
        <taxon>Eubacterium</taxon>
    </lineage>
</organism>
<evidence type="ECO:0008006" key="3">
    <source>
        <dbReference type="Google" id="ProtNLM"/>
    </source>
</evidence>
<sequence>MKIYKETYYSLIASCPSAPWEAGGIIGGSADIITELLPDHAGGEYGKYTPDTKMIEDTIALWAERKIIFKGIYHSHYPKNNVLSQTDMEYIKKIMRSVNSIYSFLYFPIIIPQKSITSYKAEFKNGEIVITKDKIDVIG</sequence>
<protein>
    <recommendedName>
        <fullName evidence="3">JAB domain-containing protein</fullName>
    </recommendedName>
</protein>
<dbReference type="Proteomes" id="UP000824205">
    <property type="component" value="Unassembled WGS sequence"/>
</dbReference>
<proteinExistence type="predicted"/>
<comment type="caution">
    <text evidence="1">The sequence shown here is derived from an EMBL/GenBank/DDBJ whole genome shotgun (WGS) entry which is preliminary data.</text>
</comment>
<evidence type="ECO:0000313" key="1">
    <source>
        <dbReference type="EMBL" id="HIW86623.1"/>
    </source>
</evidence>